<dbReference type="InterPro" id="IPR021276">
    <property type="entry name" value="DUF2855"/>
</dbReference>
<evidence type="ECO:0008006" key="3">
    <source>
        <dbReference type="Google" id="ProtNLM"/>
    </source>
</evidence>
<dbReference type="EMBL" id="FPAJ01000001">
    <property type="protein sequence ID" value="SFS56724.1"/>
    <property type="molecule type" value="Genomic_DNA"/>
</dbReference>
<sequence length="353" mass="38596">MQRILVNQTSIAQTRTENVESAPLEAGQVRLGVESYALTSNNITYAAAGFDIGYWHFFPSGTEGWGIVPVWGTAKVIESRSDQLEVGTRLYGFYPMAEELVITPAFAPGGFIDAAEHRAKLPLIYNQYTPTRSGNDDDDHLRAILQPLLATSFLIFDWLQDNAFFGADQIVIGSASSKTGLGLCKYLAEPADRAYQIVGLTSEKNRTFVEGLGACDSVLTYDQIDDIAQIPSVYVDMSGNTEVKMALHDHLGDQLKHSSAVGLSHWDHFAPAQKLSGPKPEFFFAPSQVAKRRAEWGPGEIEKQITAAWKRIAADASNWMDVKVYNGVAASEGPYHALVTGQADPKVSVVIRP</sequence>
<dbReference type="OrthoDB" id="8953110at2"/>
<reference evidence="2" key="1">
    <citation type="submission" date="2016-10" db="EMBL/GenBank/DDBJ databases">
        <authorList>
            <person name="Varghese N."/>
            <person name="Submissions S."/>
        </authorList>
    </citation>
    <scope>NUCLEOTIDE SEQUENCE [LARGE SCALE GENOMIC DNA]</scope>
    <source>
        <strain evidence="2">DSM 23422</strain>
    </source>
</reference>
<dbReference type="RefSeq" id="WP_093915172.1">
    <property type="nucleotide sequence ID" value="NZ_FPAJ01000001.1"/>
</dbReference>
<dbReference type="Pfam" id="PF11017">
    <property type="entry name" value="DUF2855"/>
    <property type="match status" value="1"/>
</dbReference>
<name>A0A1I6QWD6_9RHOB</name>
<organism evidence="1 2">
    <name type="scientific">Sulfitobacter marinus</name>
    <dbReference type="NCBI Taxonomy" id="394264"/>
    <lineage>
        <taxon>Bacteria</taxon>
        <taxon>Pseudomonadati</taxon>
        <taxon>Pseudomonadota</taxon>
        <taxon>Alphaproteobacteria</taxon>
        <taxon>Rhodobacterales</taxon>
        <taxon>Roseobacteraceae</taxon>
        <taxon>Sulfitobacter</taxon>
    </lineage>
</organism>
<dbReference type="Proteomes" id="UP000199239">
    <property type="component" value="Unassembled WGS sequence"/>
</dbReference>
<accession>A0A1I6QWD6</accession>
<protein>
    <recommendedName>
        <fullName evidence="3">DUF2855 domain-containing protein</fullName>
    </recommendedName>
</protein>
<dbReference type="AlphaFoldDB" id="A0A1I6QWD6"/>
<evidence type="ECO:0000313" key="2">
    <source>
        <dbReference type="Proteomes" id="UP000199239"/>
    </source>
</evidence>
<proteinExistence type="predicted"/>
<evidence type="ECO:0000313" key="1">
    <source>
        <dbReference type="EMBL" id="SFS56724.1"/>
    </source>
</evidence>
<keyword evidence="2" id="KW-1185">Reference proteome</keyword>
<gene>
    <name evidence="1" type="ORF">SAMN04488040_1000</name>
</gene>
<dbReference type="STRING" id="394264.SAMN04488040_1000"/>